<evidence type="ECO:0000313" key="9">
    <source>
        <dbReference type="EMBL" id="GLV54852.1"/>
    </source>
</evidence>
<keyword evidence="11" id="KW-1185">Reference proteome</keyword>
<keyword evidence="4 7" id="KW-0812">Transmembrane</keyword>
<feature type="transmembrane region" description="Helical" evidence="7">
    <location>
        <begin position="107"/>
        <end position="126"/>
    </location>
</feature>
<evidence type="ECO:0000256" key="2">
    <source>
        <dbReference type="ARBA" id="ARBA00008335"/>
    </source>
</evidence>
<dbReference type="PANTHER" id="PTHR23514">
    <property type="entry name" value="BYPASS OF STOP CODON PROTEIN 6"/>
    <property type="match status" value="1"/>
</dbReference>
<dbReference type="Pfam" id="PF07690">
    <property type="entry name" value="MFS_1"/>
    <property type="match status" value="1"/>
</dbReference>
<evidence type="ECO:0000256" key="5">
    <source>
        <dbReference type="ARBA" id="ARBA00022989"/>
    </source>
</evidence>
<evidence type="ECO:0000256" key="6">
    <source>
        <dbReference type="ARBA" id="ARBA00023136"/>
    </source>
</evidence>
<comment type="similarity">
    <text evidence="2">Belongs to the major facilitator superfamily.</text>
</comment>
<dbReference type="PANTHER" id="PTHR23514:SF3">
    <property type="entry name" value="BYPASS OF STOP CODON PROTEIN 6"/>
    <property type="match status" value="1"/>
</dbReference>
<reference evidence="10 11" key="1">
    <citation type="submission" date="2023-02" db="EMBL/GenBank/DDBJ databases">
        <title>Dictyobacter halimunensis sp. nov., a new member of the class Ktedonobacteria from forest soil in a geothermal area.</title>
        <authorList>
            <person name="Rachmania M.K."/>
            <person name="Ningsih F."/>
            <person name="Sakai Y."/>
            <person name="Yabe S."/>
            <person name="Yokota A."/>
            <person name="Sjamsuridzal W."/>
        </authorList>
    </citation>
    <scope>NUCLEOTIDE SEQUENCE [LARGE SCALE GENOMIC DNA]</scope>
    <source>
        <strain evidence="10 11">S3.2.2.5</strain>
    </source>
</reference>
<dbReference type="InterPro" id="IPR051788">
    <property type="entry name" value="MFS_Transporter"/>
</dbReference>
<keyword evidence="6 7" id="KW-0472">Membrane</keyword>
<feature type="transmembrane region" description="Helical" evidence="7">
    <location>
        <begin position="174"/>
        <end position="193"/>
    </location>
</feature>
<accession>A0ABQ6FMG5</accession>
<dbReference type="RefSeq" id="WP_338248754.1">
    <property type="nucleotide sequence ID" value="NZ_BSRI01000001.1"/>
</dbReference>
<feature type="transmembrane region" description="Helical" evidence="7">
    <location>
        <begin position="214"/>
        <end position="237"/>
    </location>
</feature>
<sequence>MKNTTVSTWRQPFVRDRFTVLAYALLASFCYLQASPGSLVPFLHAEMHLNYTIDSLHMSGIALGMIVAGLLADRVSGRWGRRLTLWGGASGLLVGALLLMFSHHPAISIFGMFVIGLLGTFLMVTVQASLSDHHAEHRATAITEANMIASLGAGLAPICLGGMVLLGAGWRGMLFVPMVIVLLLALCFFKVSVPEARAFARKQEAGGRVKAPGAFWLYWLAMVMGVAAEWSVSFWGSGYLTNVVGIERTSAATLMSLFFLAAVIGRFIGSHLTRRIAVERLLLPVLIVAILGFTLFWLGPSVPLHVVGLFVAGLGICNLFPFTFSASANRIPQYADLASARSALGGGLAIFCAPLVLGRLGDMVGLRSAYSVILGLFVLMGVFMVLAARATVDRSTTQTVIAEDMLASDTLTEDSTNLIVDPV</sequence>
<dbReference type="Gene3D" id="1.20.1250.20">
    <property type="entry name" value="MFS general substrate transporter like domains"/>
    <property type="match status" value="2"/>
</dbReference>
<comment type="subcellular location">
    <subcellularLocation>
        <location evidence="1">Cell membrane</location>
        <topology evidence="1">Multi-pass membrane protein</topology>
    </subcellularLocation>
</comment>
<evidence type="ECO:0000256" key="7">
    <source>
        <dbReference type="SAM" id="Phobius"/>
    </source>
</evidence>
<evidence type="ECO:0000259" key="8">
    <source>
        <dbReference type="PROSITE" id="PS50850"/>
    </source>
</evidence>
<feature type="transmembrane region" description="Helical" evidence="7">
    <location>
        <begin position="249"/>
        <end position="269"/>
    </location>
</feature>
<evidence type="ECO:0000256" key="4">
    <source>
        <dbReference type="ARBA" id="ARBA00022692"/>
    </source>
</evidence>
<dbReference type="SUPFAM" id="SSF103473">
    <property type="entry name" value="MFS general substrate transporter"/>
    <property type="match status" value="1"/>
</dbReference>
<feature type="transmembrane region" description="Helical" evidence="7">
    <location>
        <begin position="147"/>
        <end position="168"/>
    </location>
</feature>
<evidence type="ECO:0000313" key="11">
    <source>
        <dbReference type="Proteomes" id="UP001344906"/>
    </source>
</evidence>
<comment type="caution">
    <text evidence="10">The sequence shown here is derived from an EMBL/GenBank/DDBJ whole genome shotgun (WGS) entry which is preliminary data.</text>
</comment>
<organism evidence="10 11">
    <name type="scientific">Dictyobacter halimunensis</name>
    <dbReference type="NCBI Taxonomy" id="3026934"/>
    <lineage>
        <taxon>Bacteria</taxon>
        <taxon>Bacillati</taxon>
        <taxon>Chloroflexota</taxon>
        <taxon>Ktedonobacteria</taxon>
        <taxon>Ktedonobacterales</taxon>
        <taxon>Dictyobacteraceae</taxon>
        <taxon>Dictyobacter</taxon>
    </lineage>
</organism>
<protein>
    <submittedName>
        <fullName evidence="10">Bcr/CflA family drug resistance efflux transporter</fullName>
    </submittedName>
</protein>
<keyword evidence="5 7" id="KW-1133">Transmembrane helix</keyword>
<evidence type="ECO:0000256" key="3">
    <source>
        <dbReference type="ARBA" id="ARBA00022448"/>
    </source>
</evidence>
<dbReference type="InterPro" id="IPR020846">
    <property type="entry name" value="MFS_dom"/>
</dbReference>
<evidence type="ECO:0000313" key="10">
    <source>
        <dbReference type="EMBL" id="GLV54902.1"/>
    </source>
</evidence>
<dbReference type="EMBL" id="BSRI01000001">
    <property type="protein sequence ID" value="GLV54902.1"/>
    <property type="molecule type" value="Genomic_DNA"/>
</dbReference>
<gene>
    <name evidence="9" type="ORF">KDH_16990</name>
    <name evidence="10" type="ORF">KDH_17490</name>
</gene>
<feature type="transmembrane region" description="Helical" evidence="7">
    <location>
        <begin position="369"/>
        <end position="388"/>
    </location>
</feature>
<dbReference type="PROSITE" id="PS50850">
    <property type="entry name" value="MFS"/>
    <property type="match status" value="1"/>
</dbReference>
<feature type="transmembrane region" description="Helical" evidence="7">
    <location>
        <begin position="304"/>
        <end position="326"/>
    </location>
</feature>
<dbReference type="Proteomes" id="UP001344906">
    <property type="component" value="Unassembled WGS sequence"/>
</dbReference>
<feature type="transmembrane region" description="Helical" evidence="7">
    <location>
        <begin position="281"/>
        <end position="298"/>
    </location>
</feature>
<dbReference type="EMBL" id="BSRI01000001">
    <property type="protein sequence ID" value="GLV54852.1"/>
    <property type="molecule type" value="Genomic_DNA"/>
</dbReference>
<proteinExistence type="inferred from homology"/>
<feature type="transmembrane region" description="Helical" evidence="7">
    <location>
        <begin position="338"/>
        <end position="357"/>
    </location>
</feature>
<evidence type="ECO:0000256" key="1">
    <source>
        <dbReference type="ARBA" id="ARBA00004651"/>
    </source>
</evidence>
<feature type="transmembrane region" description="Helical" evidence="7">
    <location>
        <begin position="50"/>
        <end position="71"/>
    </location>
</feature>
<feature type="transmembrane region" description="Helical" evidence="7">
    <location>
        <begin position="83"/>
        <end position="101"/>
    </location>
</feature>
<name>A0ABQ6FMG5_9CHLR</name>
<keyword evidence="3" id="KW-0813">Transport</keyword>
<dbReference type="InterPro" id="IPR011701">
    <property type="entry name" value="MFS"/>
</dbReference>
<feature type="domain" description="Major facilitator superfamily (MFS) profile" evidence="8">
    <location>
        <begin position="1"/>
        <end position="392"/>
    </location>
</feature>
<dbReference type="InterPro" id="IPR036259">
    <property type="entry name" value="MFS_trans_sf"/>
</dbReference>